<protein>
    <submittedName>
        <fullName evidence="1">Uncharacterized protein</fullName>
    </submittedName>
</protein>
<dbReference type="AlphaFoldDB" id="A0A0V1BHC3"/>
<gene>
    <name evidence="1" type="ORF">T01_4543</name>
</gene>
<reference evidence="1 2" key="1">
    <citation type="submission" date="2015-01" db="EMBL/GenBank/DDBJ databases">
        <title>Evolution of Trichinella species and genotypes.</title>
        <authorList>
            <person name="Korhonen P.K."/>
            <person name="Edoardo P."/>
            <person name="Giuseppe L.R."/>
            <person name="Gasser R.B."/>
        </authorList>
    </citation>
    <scope>NUCLEOTIDE SEQUENCE [LARGE SCALE GENOMIC DNA]</scope>
    <source>
        <strain evidence="1">ISS3</strain>
    </source>
</reference>
<keyword evidence="2" id="KW-1185">Reference proteome</keyword>
<comment type="caution">
    <text evidence="1">The sequence shown here is derived from an EMBL/GenBank/DDBJ whole genome shotgun (WGS) entry which is preliminary data.</text>
</comment>
<proteinExistence type="predicted"/>
<sequence length="89" mass="10000">MAMTGQAILYIINRCRLIYDVIAIALHRSGLVCNVKEGKKIEYYKDTSCDSRKRPGHLLTLSDRCRSGFSLNIKTIPPLPLPLLPCLVL</sequence>
<dbReference type="Proteomes" id="UP000054776">
    <property type="component" value="Unassembled WGS sequence"/>
</dbReference>
<evidence type="ECO:0000313" key="2">
    <source>
        <dbReference type="Proteomes" id="UP000054776"/>
    </source>
</evidence>
<dbReference type="InParanoid" id="A0A0V1BHC3"/>
<dbReference type="EMBL" id="JYDH01000044">
    <property type="protein sequence ID" value="KRY36258.1"/>
    <property type="molecule type" value="Genomic_DNA"/>
</dbReference>
<accession>A0A0V1BHC3</accession>
<name>A0A0V1BHC3_TRISP</name>
<organism evidence="1 2">
    <name type="scientific">Trichinella spiralis</name>
    <name type="common">Trichina worm</name>
    <dbReference type="NCBI Taxonomy" id="6334"/>
    <lineage>
        <taxon>Eukaryota</taxon>
        <taxon>Metazoa</taxon>
        <taxon>Ecdysozoa</taxon>
        <taxon>Nematoda</taxon>
        <taxon>Enoplea</taxon>
        <taxon>Dorylaimia</taxon>
        <taxon>Trichinellida</taxon>
        <taxon>Trichinellidae</taxon>
        <taxon>Trichinella</taxon>
    </lineage>
</organism>
<evidence type="ECO:0000313" key="1">
    <source>
        <dbReference type="EMBL" id="KRY36258.1"/>
    </source>
</evidence>